<evidence type="ECO:0000313" key="2">
    <source>
        <dbReference type="EMBL" id="TFK18122.1"/>
    </source>
</evidence>
<sequence>MTSVSDLFSRKRSKQSNDTPVLPTKPKSPLRLSSWMKKKKKTKSDTDGTPPPIDAPTSADLDTDDVGPTPGSHAQDRRSSVTPVRESPPAPVVSGHTTQSATATPQLEGHGLILSTPDTSGQLPVGLTTPSSSPIPAPSPRPVPTAQPSPSSHPRANVLAGSTGATLSNSTVNAVGRDQNNVSHTNVNNDNSRTYVNNRDPKLQQNTVVYNGDIRSNGPLNFGTISGNAVMSSGTINNNNVYYR</sequence>
<proteinExistence type="predicted"/>
<feature type="region of interest" description="Disordered" evidence="1">
    <location>
        <begin position="1"/>
        <end position="157"/>
    </location>
</feature>
<dbReference type="EMBL" id="ML210429">
    <property type="protein sequence ID" value="TFK18122.1"/>
    <property type="molecule type" value="Genomic_DNA"/>
</dbReference>
<evidence type="ECO:0000256" key="1">
    <source>
        <dbReference type="SAM" id="MobiDB-lite"/>
    </source>
</evidence>
<dbReference type="Proteomes" id="UP000307440">
    <property type="component" value="Unassembled WGS sequence"/>
</dbReference>
<dbReference type="AlphaFoldDB" id="A0A5C3KE18"/>
<protein>
    <submittedName>
        <fullName evidence="2">Uncharacterized protein</fullName>
    </submittedName>
</protein>
<evidence type="ECO:0000313" key="3">
    <source>
        <dbReference type="Proteomes" id="UP000307440"/>
    </source>
</evidence>
<organism evidence="2 3">
    <name type="scientific">Coprinopsis marcescibilis</name>
    <name type="common">Agaric fungus</name>
    <name type="synonym">Psathyrella marcescibilis</name>
    <dbReference type="NCBI Taxonomy" id="230819"/>
    <lineage>
        <taxon>Eukaryota</taxon>
        <taxon>Fungi</taxon>
        <taxon>Dikarya</taxon>
        <taxon>Basidiomycota</taxon>
        <taxon>Agaricomycotina</taxon>
        <taxon>Agaricomycetes</taxon>
        <taxon>Agaricomycetidae</taxon>
        <taxon>Agaricales</taxon>
        <taxon>Agaricineae</taxon>
        <taxon>Psathyrellaceae</taxon>
        <taxon>Coprinopsis</taxon>
    </lineage>
</organism>
<name>A0A5C3KE18_COPMA</name>
<feature type="compositionally biased region" description="Pro residues" evidence="1">
    <location>
        <begin position="133"/>
        <end position="147"/>
    </location>
</feature>
<accession>A0A5C3KE18</accession>
<keyword evidence="3" id="KW-1185">Reference proteome</keyword>
<feature type="compositionally biased region" description="Polar residues" evidence="1">
    <location>
        <begin position="95"/>
        <end position="105"/>
    </location>
</feature>
<gene>
    <name evidence="2" type="ORF">FA15DRAFT_675534</name>
</gene>
<reference evidence="2 3" key="1">
    <citation type="journal article" date="2019" name="Nat. Ecol. Evol.">
        <title>Megaphylogeny resolves global patterns of mushroom evolution.</title>
        <authorList>
            <person name="Varga T."/>
            <person name="Krizsan K."/>
            <person name="Foldi C."/>
            <person name="Dima B."/>
            <person name="Sanchez-Garcia M."/>
            <person name="Sanchez-Ramirez S."/>
            <person name="Szollosi G.J."/>
            <person name="Szarkandi J.G."/>
            <person name="Papp V."/>
            <person name="Albert L."/>
            <person name="Andreopoulos W."/>
            <person name="Angelini C."/>
            <person name="Antonin V."/>
            <person name="Barry K.W."/>
            <person name="Bougher N.L."/>
            <person name="Buchanan P."/>
            <person name="Buyck B."/>
            <person name="Bense V."/>
            <person name="Catcheside P."/>
            <person name="Chovatia M."/>
            <person name="Cooper J."/>
            <person name="Damon W."/>
            <person name="Desjardin D."/>
            <person name="Finy P."/>
            <person name="Geml J."/>
            <person name="Haridas S."/>
            <person name="Hughes K."/>
            <person name="Justo A."/>
            <person name="Karasinski D."/>
            <person name="Kautmanova I."/>
            <person name="Kiss B."/>
            <person name="Kocsube S."/>
            <person name="Kotiranta H."/>
            <person name="LaButti K.M."/>
            <person name="Lechner B.E."/>
            <person name="Liimatainen K."/>
            <person name="Lipzen A."/>
            <person name="Lukacs Z."/>
            <person name="Mihaltcheva S."/>
            <person name="Morgado L.N."/>
            <person name="Niskanen T."/>
            <person name="Noordeloos M.E."/>
            <person name="Ohm R.A."/>
            <person name="Ortiz-Santana B."/>
            <person name="Ovrebo C."/>
            <person name="Racz N."/>
            <person name="Riley R."/>
            <person name="Savchenko A."/>
            <person name="Shiryaev A."/>
            <person name="Soop K."/>
            <person name="Spirin V."/>
            <person name="Szebenyi C."/>
            <person name="Tomsovsky M."/>
            <person name="Tulloss R.E."/>
            <person name="Uehling J."/>
            <person name="Grigoriev I.V."/>
            <person name="Vagvolgyi C."/>
            <person name="Papp T."/>
            <person name="Martin F.M."/>
            <person name="Miettinen O."/>
            <person name="Hibbett D.S."/>
            <person name="Nagy L.G."/>
        </authorList>
    </citation>
    <scope>NUCLEOTIDE SEQUENCE [LARGE SCALE GENOMIC DNA]</scope>
    <source>
        <strain evidence="2 3">CBS 121175</strain>
    </source>
</reference>